<keyword evidence="1" id="KW-0472">Membrane</keyword>
<dbReference type="Gene3D" id="3.30.70.270">
    <property type="match status" value="1"/>
</dbReference>
<name>A0ABX2T6W0_9PROT</name>
<reference evidence="7 8" key="1">
    <citation type="submission" date="2020-05" db="EMBL/GenBank/DDBJ databases">
        <title>Azospirillum oleiclasticum sp. nov, a nitrogen-fixing and heavy crude oil-emulsifying bacterium isolated from the crude oil of Yumen Oilfield.</title>
        <authorList>
            <person name="Wu D."/>
            <person name="Cai M."/>
            <person name="Zhang X."/>
        </authorList>
    </citation>
    <scope>NUCLEOTIDE SEQUENCE [LARGE SCALE GENOMIC DNA]</scope>
    <source>
        <strain evidence="7 8">ROY-1-1-2</strain>
    </source>
</reference>
<dbReference type="CDD" id="cd01949">
    <property type="entry name" value="GGDEF"/>
    <property type="match status" value="1"/>
</dbReference>
<dbReference type="InterPro" id="IPR003660">
    <property type="entry name" value="HAMP_dom"/>
</dbReference>
<dbReference type="PROSITE" id="PS50883">
    <property type="entry name" value="EAL"/>
    <property type="match status" value="1"/>
</dbReference>
<accession>A0ABX2T6W0</accession>
<dbReference type="SUPFAM" id="SSF55073">
    <property type="entry name" value="Nucleotide cyclase"/>
    <property type="match status" value="1"/>
</dbReference>
<sequence length="814" mass="90182">MPLRKRLSYKQARNTVLLTLLLGLVLTTGQVFVGLFQLEQRSDELVGQFLKTMQEPAAEAAYTFDRALASRVLNGLFEHRPIRRAEIRDDFGATLAMQERPPAVGRLGWLADLLIQPDRSHSIPLVVARRMQTVGELRVTIDHTVIAEEFSSRASVLIGAGALWTAGLAVILVVMFYLSVTQPFLRLSTAVAGVDPDRPADQLLPIPREHAEDELGILVRSINRLLLRLGHTLERHKEAEVALRDSEGRLKLAVTATRSGVWDADLRTGASWWSPEFIDMLGYDPGELAGRIGTWESLIHPDDLPWTMDLVDRYLRGEVSEYEPVYRMKRKDGSWMWIEAKGRCLRDSLGEAYRFTGTMADVTERKRFEEQLMYMATHDPLTGLPNRTLVQDRLSHAMGLCRQKGTRLAILFIDLDRFKLINDSLGHNIGDGLLKVIAKAIVGAVRPTDTVGRLGGDEFLVIAEDLGDPQDAARIAGAITAAVSKPVMVQERSLFVTPSIGISVYDGSGSSDVPAMLRHADSAMYRAKAGGGNGYRFFVPEMNAEAVARLALENSLREAVETGQFLVYYQPKVDVATLRPVGLEALIRWKHPERGWVSPAAFIPVAEEMGLINVIGEWVMTQALRQVAEWEGRGIEPLPIAVNISVRQLIDRSVVETVRGILFAEGANPRWLDLEITESIMMDNLETIVDALRALRDLGLRIAVDDFGTGHSSLALLRSLPITSLKVDRSFLNDVTTKADDAAIAATIIAMGQKLGLTVVAEGIERDDQLDFLRDHGCHQAQGFLIARPMPADALERRFVRNGRWVAEVEPAAV</sequence>
<proteinExistence type="predicted"/>
<evidence type="ECO:0000256" key="1">
    <source>
        <dbReference type="SAM" id="Phobius"/>
    </source>
</evidence>
<dbReference type="Proteomes" id="UP000584642">
    <property type="component" value="Unassembled WGS sequence"/>
</dbReference>
<dbReference type="SUPFAM" id="SSF55785">
    <property type="entry name" value="PYP-like sensor domain (PAS domain)"/>
    <property type="match status" value="1"/>
</dbReference>
<dbReference type="Pfam" id="PF00990">
    <property type="entry name" value="GGDEF"/>
    <property type="match status" value="1"/>
</dbReference>
<dbReference type="InterPro" id="IPR001610">
    <property type="entry name" value="PAC"/>
</dbReference>
<dbReference type="InterPro" id="IPR000160">
    <property type="entry name" value="GGDEF_dom"/>
</dbReference>
<keyword evidence="8" id="KW-1185">Reference proteome</keyword>
<feature type="domain" description="PAS" evidence="2">
    <location>
        <begin position="246"/>
        <end position="318"/>
    </location>
</feature>
<dbReference type="Pfam" id="PF08447">
    <property type="entry name" value="PAS_3"/>
    <property type="match status" value="1"/>
</dbReference>
<dbReference type="PROSITE" id="PS50113">
    <property type="entry name" value="PAC"/>
    <property type="match status" value="1"/>
</dbReference>
<dbReference type="EMBL" id="JABFDB010000001">
    <property type="protein sequence ID" value="NYZ19012.1"/>
    <property type="molecule type" value="Genomic_DNA"/>
</dbReference>
<dbReference type="CDD" id="cd00130">
    <property type="entry name" value="PAS"/>
    <property type="match status" value="1"/>
</dbReference>
<dbReference type="InterPro" id="IPR000014">
    <property type="entry name" value="PAS"/>
</dbReference>
<dbReference type="InterPro" id="IPR000700">
    <property type="entry name" value="PAS-assoc_C"/>
</dbReference>
<dbReference type="Pfam" id="PF00563">
    <property type="entry name" value="EAL"/>
    <property type="match status" value="1"/>
</dbReference>
<dbReference type="PANTHER" id="PTHR44757:SF2">
    <property type="entry name" value="BIOFILM ARCHITECTURE MAINTENANCE PROTEIN MBAA"/>
    <property type="match status" value="1"/>
</dbReference>
<dbReference type="PROSITE" id="PS50887">
    <property type="entry name" value="GGDEF"/>
    <property type="match status" value="1"/>
</dbReference>
<dbReference type="SUPFAM" id="SSF141868">
    <property type="entry name" value="EAL domain-like"/>
    <property type="match status" value="1"/>
</dbReference>
<dbReference type="PANTHER" id="PTHR44757">
    <property type="entry name" value="DIGUANYLATE CYCLASE DGCP"/>
    <property type="match status" value="1"/>
</dbReference>
<dbReference type="NCBIfam" id="TIGR00229">
    <property type="entry name" value="sensory_box"/>
    <property type="match status" value="1"/>
</dbReference>
<feature type="domain" description="HAMP" evidence="5">
    <location>
        <begin position="178"/>
        <end position="234"/>
    </location>
</feature>
<evidence type="ECO:0000259" key="6">
    <source>
        <dbReference type="PROSITE" id="PS50887"/>
    </source>
</evidence>
<dbReference type="PROSITE" id="PS50112">
    <property type="entry name" value="PAS"/>
    <property type="match status" value="1"/>
</dbReference>
<dbReference type="InterPro" id="IPR043128">
    <property type="entry name" value="Rev_trsase/Diguanyl_cyclase"/>
</dbReference>
<dbReference type="InterPro" id="IPR013655">
    <property type="entry name" value="PAS_fold_3"/>
</dbReference>
<dbReference type="InterPro" id="IPR001633">
    <property type="entry name" value="EAL_dom"/>
</dbReference>
<dbReference type="InterPro" id="IPR035919">
    <property type="entry name" value="EAL_sf"/>
</dbReference>
<dbReference type="SMART" id="SM00086">
    <property type="entry name" value="PAC"/>
    <property type="match status" value="1"/>
</dbReference>
<dbReference type="NCBIfam" id="TIGR00254">
    <property type="entry name" value="GGDEF"/>
    <property type="match status" value="1"/>
</dbReference>
<dbReference type="PROSITE" id="PS50885">
    <property type="entry name" value="HAMP"/>
    <property type="match status" value="1"/>
</dbReference>
<evidence type="ECO:0000259" key="2">
    <source>
        <dbReference type="PROSITE" id="PS50112"/>
    </source>
</evidence>
<dbReference type="InterPro" id="IPR029787">
    <property type="entry name" value="Nucleotide_cyclase"/>
</dbReference>
<dbReference type="Gene3D" id="3.30.450.20">
    <property type="entry name" value="PAS domain"/>
    <property type="match status" value="1"/>
</dbReference>
<feature type="transmembrane region" description="Helical" evidence="1">
    <location>
        <begin position="156"/>
        <end position="178"/>
    </location>
</feature>
<keyword evidence="1" id="KW-1133">Transmembrane helix</keyword>
<evidence type="ECO:0000259" key="4">
    <source>
        <dbReference type="PROSITE" id="PS50883"/>
    </source>
</evidence>
<protein>
    <submittedName>
        <fullName evidence="7">EAL domain-containing protein</fullName>
    </submittedName>
</protein>
<dbReference type="RefSeq" id="WP_180280698.1">
    <property type="nucleotide sequence ID" value="NZ_JABFDB010000001.1"/>
</dbReference>
<evidence type="ECO:0000259" key="3">
    <source>
        <dbReference type="PROSITE" id="PS50113"/>
    </source>
</evidence>
<evidence type="ECO:0000313" key="7">
    <source>
        <dbReference type="EMBL" id="NYZ19012.1"/>
    </source>
</evidence>
<gene>
    <name evidence="7" type="ORF">HND93_04755</name>
</gene>
<dbReference type="CDD" id="cd01948">
    <property type="entry name" value="EAL"/>
    <property type="match status" value="1"/>
</dbReference>
<evidence type="ECO:0000259" key="5">
    <source>
        <dbReference type="PROSITE" id="PS50885"/>
    </source>
</evidence>
<feature type="domain" description="PAC" evidence="3">
    <location>
        <begin position="322"/>
        <end position="374"/>
    </location>
</feature>
<dbReference type="SMART" id="SM00052">
    <property type="entry name" value="EAL"/>
    <property type="match status" value="1"/>
</dbReference>
<dbReference type="Gene3D" id="3.20.20.450">
    <property type="entry name" value="EAL domain"/>
    <property type="match status" value="1"/>
</dbReference>
<dbReference type="SMART" id="SM00267">
    <property type="entry name" value="GGDEF"/>
    <property type="match status" value="1"/>
</dbReference>
<keyword evidence="1" id="KW-0812">Transmembrane</keyword>
<evidence type="ECO:0000313" key="8">
    <source>
        <dbReference type="Proteomes" id="UP000584642"/>
    </source>
</evidence>
<organism evidence="7 8">
    <name type="scientific">Azospirillum oleiclasticum</name>
    <dbReference type="NCBI Taxonomy" id="2735135"/>
    <lineage>
        <taxon>Bacteria</taxon>
        <taxon>Pseudomonadati</taxon>
        <taxon>Pseudomonadota</taxon>
        <taxon>Alphaproteobacteria</taxon>
        <taxon>Rhodospirillales</taxon>
        <taxon>Azospirillaceae</taxon>
        <taxon>Azospirillum</taxon>
    </lineage>
</organism>
<feature type="domain" description="EAL" evidence="4">
    <location>
        <begin position="549"/>
        <end position="803"/>
    </location>
</feature>
<dbReference type="InterPro" id="IPR035965">
    <property type="entry name" value="PAS-like_dom_sf"/>
</dbReference>
<dbReference type="InterPro" id="IPR052155">
    <property type="entry name" value="Biofilm_reg_signaling"/>
</dbReference>
<feature type="domain" description="GGDEF" evidence="6">
    <location>
        <begin position="406"/>
        <end position="540"/>
    </location>
</feature>
<comment type="caution">
    <text evidence="7">The sequence shown here is derived from an EMBL/GenBank/DDBJ whole genome shotgun (WGS) entry which is preliminary data.</text>
</comment>
<dbReference type="SMART" id="SM00091">
    <property type="entry name" value="PAS"/>
    <property type="match status" value="1"/>
</dbReference>